<dbReference type="PANTHER" id="PTHR45753:SF6">
    <property type="entry name" value="ASPARTATE CARBAMOYLTRANSFERASE"/>
    <property type="match status" value="1"/>
</dbReference>
<dbReference type="Pfam" id="PF02729">
    <property type="entry name" value="OTCace_N"/>
    <property type="match status" value="1"/>
</dbReference>
<evidence type="ECO:0000256" key="3">
    <source>
        <dbReference type="ARBA" id="ARBA00008896"/>
    </source>
</evidence>
<gene>
    <name evidence="8 11" type="primary">pyrB</name>
    <name evidence="11" type="ORF">GCM10011342_12680</name>
</gene>
<organism evidence="11 12">
    <name type="scientific">Aquisalinus flavus</name>
    <dbReference type="NCBI Taxonomy" id="1526572"/>
    <lineage>
        <taxon>Bacteria</taxon>
        <taxon>Pseudomonadati</taxon>
        <taxon>Pseudomonadota</taxon>
        <taxon>Alphaproteobacteria</taxon>
        <taxon>Parvularculales</taxon>
        <taxon>Parvularculaceae</taxon>
        <taxon>Aquisalinus</taxon>
    </lineage>
</organism>
<dbReference type="InterPro" id="IPR036901">
    <property type="entry name" value="Asp/Orn_carbamoylTrfase_sf"/>
</dbReference>
<dbReference type="SUPFAM" id="SSF53671">
    <property type="entry name" value="Aspartate/ornithine carbamoyltransferase"/>
    <property type="match status" value="1"/>
</dbReference>
<dbReference type="Proteomes" id="UP000613582">
    <property type="component" value="Unassembled WGS sequence"/>
</dbReference>
<dbReference type="InterPro" id="IPR002082">
    <property type="entry name" value="Asp_carbamoyltransf"/>
</dbReference>
<evidence type="ECO:0000256" key="5">
    <source>
        <dbReference type="ARBA" id="ARBA00022975"/>
    </source>
</evidence>
<feature type="domain" description="Aspartate/ornithine carbamoyltransferase Asp/Orn-binding" evidence="9">
    <location>
        <begin position="198"/>
        <end position="345"/>
    </location>
</feature>
<dbReference type="InterPro" id="IPR006132">
    <property type="entry name" value="Asp/Orn_carbamoyltranf_P-bd"/>
</dbReference>
<protein>
    <recommendedName>
        <fullName evidence="8">Aspartate carbamoyltransferase</fullName>
        <ecNumber evidence="8">2.1.3.2</ecNumber>
    </recommendedName>
    <alternativeName>
        <fullName evidence="8">Aspartate transcarbamylase</fullName>
        <shortName evidence="8">ATCase</shortName>
    </alternativeName>
</protein>
<dbReference type="GO" id="GO:0016597">
    <property type="term" value="F:amino acid binding"/>
    <property type="evidence" value="ECO:0007669"/>
    <property type="project" value="InterPro"/>
</dbReference>
<evidence type="ECO:0000256" key="4">
    <source>
        <dbReference type="ARBA" id="ARBA00022679"/>
    </source>
</evidence>
<comment type="caution">
    <text evidence="11">The sequence shown here is derived from an EMBL/GenBank/DDBJ whole genome shotgun (WGS) entry which is preliminary data.</text>
</comment>
<feature type="domain" description="Aspartate/ornithine carbamoyltransferase carbamoyl-P binding" evidence="10">
    <location>
        <begin position="40"/>
        <end position="187"/>
    </location>
</feature>
<feature type="binding site" evidence="8">
    <location>
        <position position="266"/>
    </location>
    <ligand>
        <name>L-aspartate</name>
        <dbReference type="ChEBI" id="CHEBI:29991"/>
    </ligand>
</feature>
<dbReference type="PROSITE" id="PS00097">
    <property type="entry name" value="CARBAMOYLTRANSFERASE"/>
    <property type="match status" value="1"/>
</dbReference>
<comment type="pathway">
    <text evidence="2 8">Pyrimidine metabolism; UMP biosynthesis via de novo pathway; (S)-dihydroorotate from bicarbonate: step 2/3.</text>
</comment>
<evidence type="ECO:0000313" key="11">
    <source>
        <dbReference type="EMBL" id="GGD05219.1"/>
    </source>
</evidence>
<feature type="binding site" evidence="8">
    <location>
        <position position="177"/>
    </location>
    <ligand>
        <name>carbamoyl phosphate</name>
        <dbReference type="ChEBI" id="CHEBI:58228"/>
    </ligand>
</feature>
<evidence type="ECO:0000259" key="9">
    <source>
        <dbReference type="Pfam" id="PF00185"/>
    </source>
</evidence>
<dbReference type="GO" id="GO:0004070">
    <property type="term" value="F:aspartate carbamoyltransferase activity"/>
    <property type="evidence" value="ECO:0007669"/>
    <property type="project" value="UniProtKB-UniRule"/>
</dbReference>
<comment type="catalytic activity">
    <reaction evidence="7 8">
        <text>carbamoyl phosphate + L-aspartate = N-carbamoyl-L-aspartate + phosphate + H(+)</text>
        <dbReference type="Rhea" id="RHEA:20013"/>
        <dbReference type="ChEBI" id="CHEBI:15378"/>
        <dbReference type="ChEBI" id="CHEBI:29991"/>
        <dbReference type="ChEBI" id="CHEBI:32814"/>
        <dbReference type="ChEBI" id="CHEBI:43474"/>
        <dbReference type="ChEBI" id="CHEBI:58228"/>
        <dbReference type="EC" id="2.1.3.2"/>
    </reaction>
</comment>
<comment type="function">
    <text evidence="6 8">Catalyzes the condensation of carbamoyl phosphate and aspartate to form carbamoyl aspartate and inorganic phosphate, the committed step in the de novo pyrimidine nucleotide biosynthesis pathway.</text>
</comment>
<reference evidence="11" key="2">
    <citation type="submission" date="2020-09" db="EMBL/GenBank/DDBJ databases">
        <authorList>
            <person name="Sun Q."/>
            <person name="Zhou Y."/>
        </authorList>
    </citation>
    <scope>NUCLEOTIDE SEQUENCE</scope>
    <source>
        <strain evidence="11">CGMCC 1.12921</strain>
    </source>
</reference>
<feature type="binding site" evidence="8">
    <location>
        <position position="91"/>
    </location>
    <ligand>
        <name>carbamoyl phosphate</name>
        <dbReference type="ChEBI" id="CHEBI:58228"/>
    </ligand>
</feature>
<evidence type="ECO:0000256" key="6">
    <source>
        <dbReference type="ARBA" id="ARBA00043884"/>
    </source>
</evidence>
<dbReference type="GO" id="GO:0044205">
    <property type="term" value="P:'de novo' UMP biosynthetic process"/>
    <property type="evidence" value="ECO:0007669"/>
    <property type="project" value="UniProtKB-UniRule"/>
</dbReference>
<dbReference type="Gene3D" id="3.40.50.1370">
    <property type="entry name" value="Aspartate/ornithine carbamoyltransferase"/>
    <property type="match status" value="2"/>
</dbReference>
<dbReference type="InterPro" id="IPR006130">
    <property type="entry name" value="Asp/Orn_carbamoylTrfase"/>
</dbReference>
<dbReference type="PANTHER" id="PTHR45753">
    <property type="entry name" value="ORNITHINE CARBAMOYLTRANSFERASE, MITOCHONDRIAL"/>
    <property type="match status" value="1"/>
</dbReference>
<sequence length="351" mass="37645">MLAGAGSRLPAPRDHAYIPGLMSLYPERPTPPAGGLSRMHLTGINALSDDDLIFLLQLAQYYRALMRDDLDIPLRLKGRTQVNLFFENSTRTNCSFELAGKKLGADVIVVPVAASSVHKGEELQDTTQTLAAMGADAMVVRNKEHDTAEFVSSALGKAGIPCAVINAGEGTRSHPTQALLDAATMLESLGRTPDEGLKGITVAICGDIRHSRVAGSNAELLPRLGADVRFVGPEQLHPAATQYGHVERYTSLDQGLAGCDFVMALRMQMERMEGGYGMTNEEYHASFGLTHETLGLAGQHAKVLHPGPMNRGIEISGALADDRARSLILDQVAHGVTTRMAVLDALLTEQE</sequence>
<dbReference type="EMBL" id="BMGH01000001">
    <property type="protein sequence ID" value="GGD05219.1"/>
    <property type="molecule type" value="Genomic_DNA"/>
</dbReference>
<evidence type="ECO:0000256" key="2">
    <source>
        <dbReference type="ARBA" id="ARBA00004852"/>
    </source>
</evidence>
<comment type="similarity">
    <text evidence="3 8">Belongs to the aspartate/ornithine carbamoyltransferase superfamily. ATCase family.</text>
</comment>
<dbReference type="Pfam" id="PF00185">
    <property type="entry name" value="OTCace"/>
    <property type="match status" value="1"/>
</dbReference>
<keyword evidence="5 8" id="KW-0665">Pyrimidine biosynthesis</keyword>
<dbReference type="InterPro" id="IPR006131">
    <property type="entry name" value="Asp_carbamoyltransf_Asp/Orn-bd"/>
</dbReference>
<feature type="binding site" evidence="8">
    <location>
        <position position="119"/>
    </location>
    <ligand>
        <name>L-aspartate</name>
        <dbReference type="ChEBI" id="CHEBI:29991"/>
    </ligand>
</feature>
<proteinExistence type="inferred from homology"/>
<dbReference type="EC" id="2.1.3.2" evidence="8"/>
<feature type="binding site" evidence="8">
    <location>
        <position position="141"/>
    </location>
    <ligand>
        <name>carbamoyl phosphate</name>
        <dbReference type="ChEBI" id="CHEBI:58228"/>
    </ligand>
</feature>
<feature type="binding site" evidence="8">
    <location>
        <position position="174"/>
    </location>
    <ligand>
        <name>carbamoyl phosphate</name>
        <dbReference type="ChEBI" id="CHEBI:58228"/>
    </ligand>
</feature>
<dbReference type="PRINTS" id="PR00101">
    <property type="entry name" value="ATCASE"/>
</dbReference>
<feature type="binding site" evidence="8">
    <location>
        <position position="307"/>
    </location>
    <ligand>
        <name>carbamoyl phosphate</name>
        <dbReference type="ChEBI" id="CHEBI:58228"/>
    </ligand>
</feature>
<dbReference type="NCBIfam" id="TIGR00670">
    <property type="entry name" value="asp_carb_tr"/>
    <property type="match status" value="1"/>
</dbReference>
<dbReference type="PRINTS" id="PR00100">
    <property type="entry name" value="AOTCASE"/>
</dbReference>
<accession>A0A8J2V6I3</accession>
<dbReference type="GO" id="GO:0006520">
    <property type="term" value="P:amino acid metabolic process"/>
    <property type="evidence" value="ECO:0007669"/>
    <property type="project" value="InterPro"/>
</dbReference>
<evidence type="ECO:0000256" key="7">
    <source>
        <dbReference type="ARBA" id="ARBA00048859"/>
    </source>
</evidence>
<dbReference type="HAMAP" id="MF_00001">
    <property type="entry name" value="Asp_carb_tr"/>
    <property type="match status" value="1"/>
</dbReference>
<evidence type="ECO:0000256" key="8">
    <source>
        <dbReference type="HAMAP-Rule" id="MF_00001"/>
    </source>
</evidence>
<dbReference type="GO" id="GO:0005829">
    <property type="term" value="C:cytosol"/>
    <property type="evidence" value="ECO:0007669"/>
    <property type="project" value="TreeGrafter"/>
</dbReference>
<dbReference type="GO" id="GO:0006207">
    <property type="term" value="P:'de novo' pyrimidine nucleobase biosynthetic process"/>
    <property type="evidence" value="ECO:0007669"/>
    <property type="project" value="InterPro"/>
</dbReference>
<dbReference type="AlphaFoldDB" id="A0A8J2V6I3"/>
<evidence type="ECO:0000259" key="10">
    <source>
        <dbReference type="Pfam" id="PF02729"/>
    </source>
</evidence>
<name>A0A8J2V6I3_9PROT</name>
<feature type="binding site" evidence="8">
    <location>
        <position position="92"/>
    </location>
    <ligand>
        <name>carbamoyl phosphate</name>
        <dbReference type="ChEBI" id="CHEBI:58228"/>
    </ligand>
</feature>
<feature type="binding site" evidence="8">
    <location>
        <position position="308"/>
    </location>
    <ligand>
        <name>carbamoyl phosphate</name>
        <dbReference type="ChEBI" id="CHEBI:58228"/>
    </ligand>
</feature>
<evidence type="ECO:0000313" key="12">
    <source>
        <dbReference type="Proteomes" id="UP000613582"/>
    </source>
</evidence>
<comment type="subunit">
    <text evidence="8">Heterododecamer (2C3:3R2) of six catalytic PyrB chains organized as two trimers (C3), and six regulatory PyrI chains organized as three dimers (R2).</text>
</comment>
<reference evidence="11" key="1">
    <citation type="journal article" date="2014" name="Int. J. Syst. Evol. Microbiol.">
        <title>Complete genome sequence of Corynebacterium casei LMG S-19264T (=DSM 44701T), isolated from a smear-ripened cheese.</title>
        <authorList>
            <consortium name="US DOE Joint Genome Institute (JGI-PGF)"/>
            <person name="Walter F."/>
            <person name="Albersmeier A."/>
            <person name="Kalinowski J."/>
            <person name="Ruckert C."/>
        </authorList>
    </citation>
    <scope>NUCLEOTIDE SEQUENCE</scope>
    <source>
        <strain evidence="11">CGMCC 1.12921</strain>
    </source>
</reference>
<keyword evidence="4 8" id="KW-0808">Transferase</keyword>
<keyword evidence="12" id="KW-1185">Reference proteome</keyword>
<evidence type="ECO:0000256" key="1">
    <source>
        <dbReference type="ARBA" id="ARBA00003822"/>
    </source>
</evidence>
<dbReference type="NCBIfam" id="NF002032">
    <property type="entry name" value="PRK00856.1"/>
    <property type="match status" value="1"/>
</dbReference>
<feature type="binding site" evidence="8">
    <location>
        <position position="212"/>
    </location>
    <ligand>
        <name>L-aspartate</name>
        <dbReference type="ChEBI" id="CHEBI:29991"/>
    </ligand>
</feature>
<comment type="function">
    <text evidence="1">Reversibly catalyzes the transfer of the carbamoyl group from carbamoyl phosphate (CP) to the N(epsilon) atom of ornithine (ORN) to produce L-citrulline.</text>
</comment>
<dbReference type="UniPathway" id="UPA00070">
    <property type="reaction ID" value="UER00116"/>
</dbReference>